<dbReference type="AlphaFoldDB" id="A0A4U6D0Z7"/>
<keyword evidence="3" id="KW-0285">Flavoprotein</keyword>
<keyword evidence="5" id="KW-1133">Transmembrane helix</keyword>
<keyword evidence="5" id="KW-0812">Transmembrane</keyword>
<dbReference type="SUPFAM" id="SSF51905">
    <property type="entry name" value="FAD/NAD(P)-binding domain"/>
    <property type="match status" value="1"/>
</dbReference>
<dbReference type="OrthoDB" id="9794226at2"/>
<evidence type="ECO:0000256" key="5">
    <source>
        <dbReference type="SAM" id="Phobius"/>
    </source>
</evidence>
<reference evidence="7 8" key="1">
    <citation type="submission" date="2019-05" db="EMBL/GenBank/DDBJ databases">
        <title>Dyadobacter AR-3-8 sp. nov., isolated from arctic soil.</title>
        <authorList>
            <person name="Chaudhary D.K."/>
        </authorList>
    </citation>
    <scope>NUCLEOTIDE SEQUENCE [LARGE SCALE GENOMIC DNA]</scope>
    <source>
        <strain evidence="7 8">AR-3-8</strain>
    </source>
</reference>
<dbReference type="Gene3D" id="3.30.9.10">
    <property type="entry name" value="D-Amino Acid Oxidase, subunit A, domain 2"/>
    <property type="match status" value="1"/>
</dbReference>
<feature type="transmembrane region" description="Helical" evidence="5">
    <location>
        <begin position="9"/>
        <end position="26"/>
    </location>
</feature>
<dbReference type="Pfam" id="PF01266">
    <property type="entry name" value="DAO"/>
    <property type="match status" value="1"/>
</dbReference>
<dbReference type="GO" id="GO:0005737">
    <property type="term" value="C:cytoplasm"/>
    <property type="evidence" value="ECO:0007669"/>
    <property type="project" value="TreeGrafter"/>
</dbReference>
<evidence type="ECO:0000256" key="2">
    <source>
        <dbReference type="ARBA" id="ARBA00009410"/>
    </source>
</evidence>
<evidence type="ECO:0000256" key="4">
    <source>
        <dbReference type="ARBA" id="ARBA00023002"/>
    </source>
</evidence>
<comment type="similarity">
    <text evidence="2">Belongs to the DadA oxidoreductase family.</text>
</comment>
<dbReference type="RefSeq" id="WP_137342353.1">
    <property type="nucleotide sequence ID" value="NZ_BSQH01000009.1"/>
</dbReference>
<evidence type="ECO:0000259" key="6">
    <source>
        <dbReference type="Pfam" id="PF01266"/>
    </source>
</evidence>
<dbReference type="PANTHER" id="PTHR13847:SF286">
    <property type="entry name" value="D-AMINO ACID DEHYDROGENASE"/>
    <property type="match status" value="1"/>
</dbReference>
<dbReference type="InterPro" id="IPR006076">
    <property type="entry name" value="FAD-dep_OxRdtase"/>
</dbReference>
<evidence type="ECO:0000313" key="8">
    <source>
        <dbReference type="Proteomes" id="UP000304900"/>
    </source>
</evidence>
<evidence type="ECO:0000256" key="1">
    <source>
        <dbReference type="ARBA" id="ARBA00001974"/>
    </source>
</evidence>
<proteinExistence type="inferred from homology"/>
<dbReference type="Gene3D" id="3.50.50.60">
    <property type="entry name" value="FAD/NAD(P)-binding domain"/>
    <property type="match status" value="2"/>
</dbReference>
<dbReference type="InterPro" id="IPR036188">
    <property type="entry name" value="FAD/NAD-bd_sf"/>
</dbReference>
<name>A0A4U6D0Z7_9BACT</name>
<keyword evidence="8" id="KW-1185">Reference proteome</keyword>
<keyword evidence="4" id="KW-0560">Oxidoreductase</keyword>
<dbReference type="PANTHER" id="PTHR13847">
    <property type="entry name" value="SARCOSINE DEHYDROGENASE-RELATED"/>
    <property type="match status" value="1"/>
</dbReference>
<keyword evidence="5" id="KW-0472">Membrane</keyword>
<evidence type="ECO:0000256" key="3">
    <source>
        <dbReference type="ARBA" id="ARBA00022630"/>
    </source>
</evidence>
<evidence type="ECO:0000313" key="7">
    <source>
        <dbReference type="EMBL" id="TKT89721.1"/>
    </source>
</evidence>
<protein>
    <submittedName>
        <fullName evidence="7">FAD-dependent oxidoreductase</fullName>
    </submittedName>
</protein>
<comment type="caution">
    <text evidence="7">The sequence shown here is derived from an EMBL/GenBank/DDBJ whole genome shotgun (WGS) entry which is preliminary data.</text>
</comment>
<gene>
    <name evidence="7" type="ORF">FDK13_22995</name>
</gene>
<sequence>MESVEKGKVVIIGGGIMGLASAYYLLKSGWKVTLLDKGDMTNNCSFGNAGMIVPSHFIPLAAPGMISKGIKWMFDSHSPFYVKPSLDFALISWGLKFMKSATASHVEHSAPFLRDYHLLSRQLYRDLAKEPGFDFGLETKGILMLYKTEKAGEEEIHVGRDACKLGLNVDILNKEQVQALEPNANLDVIGAVHYRCDAHLYPNALIPQLIDYVKRNGGEIKTDTEVTGFNIKNGEIKSVQTTSGNFEGDLVVMTGGTWLPQLSKLAGLTIPVMPGKGYSFMESNSEHEIIHPSLLIEARVAVTPMNGKVRFGGTMEIAPVNDKVNMNRVEGIVNSIPEYYSDLKTELPEVKDIWYGFRPCSPDGLPYLGYSKKLKNLIVAGGHGMMGISLGPATGKVVAELADRKPTSIKISVYDPQRYN</sequence>
<dbReference type="GO" id="GO:0016491">
    <property type="term" value="F:oxidoreductase activity"/>
    <property type="evidence" value="ECO:0007669"/>
    <property type="project" value="UniProtKB-KW"/>
</dbReference>
<comment type="cofactor">
    <cofactor evidence="1">
        <name>FAD</name>
        <dbReference type="ChEBI" id="CHEBI:57692"/>
    </cofactor>
</comment>
<dbReference type="SUPFAM" id="SSF54373">
    <property type="entry name" value="FAD-linked reductases, C-terminal domain"/>
    <property type="match status" value="1"/>
</dbReference>
<feature type="domain" description="FAD dependent oxidoreductase" evidence="6">
    <location>
        <begin position="8"/>
        <end position="401"/>
    </location>
</feature>
<dbReference type="EMBL" id="SZVO01000011">
    <property type="protein sequence ID" value="TKT89721.1"/>
    <property type="molecule type" value="Genomic_DNA"/>
</dbReference>
<accession>A0A4U6D0Z7</accession>
<dbReference type="Proteomes" id="UP000304900">
    <property type="component" value="Unassembled WGS sequence"/>
</dbReference>
<organism evidence="7 8">
    <name type="scientific">Dyadobacter frigoris</name>
    <dbReference type="NCBI Taxonomy" id="2576211"/>
    <lineage>
        <taxon>Bacteria</taxon>
        <taxon>Pseudomonadati</taxon>
        <taxon>Bacteroidota</taxon>
        <taxon>Cytophagia</taxon>
        <taxon>Cytophagales</taxon>
        <taxon>Spirosomataceae</taxon>
        <taxon>Dyadobacter</taxon>
    </lineage>
</organism>